<dbReference type="GO" id="GO:0003333">
    <property type="term" value="P:amino acid transmembrane transport"/>
    <property type="evidence" value="ECO:0007669"/>
    <property type="project" value="InterPro"/>
</dbReference>
<dbReference type="InterPro" id="IPR013059">
    <property type="entry name" value="Trp_tyr_transpt"/>
</dbReference>
<keyword evidence="7 9" id="KW-1133">Transmembrane helix</keyword>
<reference evidence="14 18" key="1">
    <citation type="submission" date="2016-10" db="EMBL/GenBank/DDBJ databases">
        <title>Comprehensive resistome analysis reveals the prevalence of NDM and MCR-1 in Chinese poultry production.</title>
        <authorList>
            <person name="Wang Y."/>
            <person name="Zhang R."/>
            <person name="Li J."/>
            <person name="Wu Z."/>
            <person name="Wenjuan Y."/>
            <person name="Schwarz S."/>
            <person name="Tyrrell J."/>
            <person name="Zheng Y."/>
            <person name="Wang S."/>
            <person name="Shen Z."/>
            <person name="Liu Z."/>
            <person name="Lei L."/>
            <person name="Li M."/>
            <person name="Zhang Q."/>
            <person name="Wu C."/>
            <person name="Zhang Q."/>
            <person name="Wu Y."/>
            <person name="Walsh T."/>
            <person name="Shen J."/>
        </authorList>
    </citation>
    <scope>NUCLEOTIDE SEQUENCE [LARGE SCALE GENOMIC DNA]</scope>
    <source>
        <strain evidence="14 18">570</strain>
    </source>
</reference>
<reference evidence="17 20" key="4">
    <citation type="submission" date="2018-07" db="EMBL/GenBank/DDBJ databases">
        <title>Whole Genome Sequence Analysis of Avian Pathogenic E. coli - An Australian Perspective.</title>
        <authorList>
            <person name="Cummins M.L."/>
            <person name="Reid C.J."/>
            <person name="Roy Chowdhury P."/>
            <person name="Bushell R."/>
            <person name="Esbert N."/>
            <person name="Tivendale K.A."/>
            <person name="Noormohammadi A.H."/>
            <person name="Islam S."/>
            <person name="Marenda M.S."/>
            <person name="Browning G.F."/>
            <person name="Markham P.F."/>
            <person name="Djordjevic S.P."/>
        </authorList>
    </citation>
    <scope>NUCLEOTIDE SEQUENCE [LARGE SCALE GENOMIC DNA]</scope>
    <source>
        <strain evidence="17 20">AVC211</strain>
    </source>
</reference>
<dbReference type="Proteomes" id="UP000532204">
    <property type="component" value="Unassembled WGS sequence"/>
</dbReference>
<evidence type="ECO:0000313" key="16">
    <source>
        <dbReference type="EMBL" id="QRZ99302.1"/>
    </source>
</evidence>
<evidence type="ECO:0000256" key="9">
    <source>
        <dbReference type="SAM" id="Phobius"/>
    </source>
</evidence>
<evidence type="ECO:0000313" key="21">
    <source>
        <dbReference type="Proteomes" id="UP000532204"/>
    </source>
</evidence>
<dbReference type="Proteomes" id="UP000534496">
    <property type="component" value="Unassembled WGS sequence"/>
</dbReference>
<sequence>MSENATFSPEQSCRKHTAAPAKSLSFVEGVSMIVGTNIGAGVLSVAYASGKAGFLPLLFWLVLVGSLTTITMLYVAESTLRTRKHLQLSGLSHRYVGRCGALIMFLSVCVNSVGALIAYMSGSGKLLHSLLGISPALGSMLFFIPAAGVLYLGLKAIGRGEKFISIGMVVMLTILIVATMLKDTTQMRYLLDGNWLYMVPVFNVVAFCFSAQYIVPEMARGFSDKPEKLPKAIMVGMGITFILLALVPMSVIALNGLDNISDVATISWGRALGEWAFFSANLFALCAMLTSYWGLGGSFLTNIVDQFSPGDDSQPLRRFLLLLIVVIPPFILAYSGMVSFVNALYFAGVFSGVVLSVMPILILKGARQHGDLTPGWTCPALIIHPLLQSFIVLLYLCSAAYAIASALGHLPAGW</sequence>
<evidence type="ECO:0000313" key="10">
    <source>
        <dbReference type="EMBL" id="CAK1210416.1"/>
    </source>
</evidence>
<feature type="transmembrane region" description="Helical" evidence="9">
    <location>
        <begin position="54"/>
        <end position="75"/>
    </location>
</feature>
<dbReference type="PRINTS" id="PR00166">
    <property type="entry name" value="AROAAPRMEASE"/>
</dbReference>
<keyword evidence="5 9" id="KW-0812">Transmembrane</keyword>
<feature type="transmembrane region" description="Helical" evidence="9">
    <location>
        <begin position="24"/>
        <end position="48"/>
    </location>
</feature>
<dbReference type="Proteomes" id="UP000184277">
    <property type="component" value="Unassembled WGS sequence"/>
</dbReference>
<dbReference type="Proteomes" id="UP000253687">
    <property type="component" value="Unassembled WGS sequence"/>
</dbReference>
<keyword evidence="2" id="KW-0813">Transport</keyword>
<evidence type="ECO:0000313" key="15">
    <source>
        <dbReference type="EMBL" id="OOK24170.1"/>
    </source>
</evidence>
<feature type="transmembrane region" description="Helical" evidence="9">
    <location>
        <begin position="375"/>
        <end position="404"/>
    </location>
</feature>
<comment type="subcellular location">
    <subcellularLocation>
        <location evidence="1">Cell inner membrane</location>
        <topology evidence="1">Multi-pass membrane protein</topology>
    </subcellularLocation>
</comment>
<dbReference type="Proteomes" id="UP001190091">
    <property type="component" value="Unassembled WGS sequence"/>
</dbReference>
<evidence type="ECO:0000256" key="8">
    <source>
        <dbReference type="ARBA" id="ARBA00023136"/>
    </source>
</evidence>
<reference evidence="13" key="3">
    <citation type="journal article" date="2018" name="Genome Biol.">
        <title>SKESA: strategic k-mer extension for scrupulous assemblies.</title>
        <authorList>
            <person name="Souvorov A."/>
            <person name="Agarwala R."/>
            <person name="Lipman D.J."/>
        </authorList>
    </citation>
    <scope>NUCLEOTIDE SEQUENCE [LARGE SCALE GENOMIC DNA]</scope>
    <source>
        <strain evidence="13">AMC_487</strain>
    </source>
</reference>
<feature type="transmembrane region" description="Helical" evidence="9">
    <location>
        <begin position="126"/>
        <end position="151"/>
    </location>
</feature>
<dbReference type="PANTHER" id="PTHR32195">
    <property type="entry name" value="OS07G0662800 PROTEIN"/>
    <property type="match status" value="1"/>
</dbReference>
<keyword evidence="6" id="KW-0029">Amino-acid transport</keyword>
<dbReference type="PANTHER" id="PTHR32195:SF26">
    <property type="entry name" value="TRYPTOPHAN OR TYROSINE TRANSPORTER PROTEIN"/>
    <property type="match status" value="1"/>
</dbReference>
<dbReference type="EMBL" id="AASEBA010000054">
    <property type="protein sequence ID" value="EFC9751775.1"/>
    <property type="molecule type" value="Genomic_DNA"/>
</dbReference>
<reference evidence="11 21" key="5">
    <citation type="submission" date="2019-05" db="EMBL/GenBank/DDBJ databases">
        <authorList>
            <consortium name="NARMS: The National Antimicrobial Resistance Monitoring System"/>
        </authorList>
    </citation>
    <scope>NUCLEOTIDE SEQUENCE [LARGE SCALE GENOMIC DNA]</scope>
    <source>
        <strain evidence="11 21">CVM N18EC122</strain>
        <strain evidence="12 22">CVM N19EC0189</strain>
    </source>
</reference>
<evidence type="ECO:0000256" key="1">
    <source>
        <dbReference type="ARBA" id="ARBA00004429"/>
    </source>
</evidence>
<feature type="transmembrane region" description="Helical" evidence="9">
    <location>
        <begin position="163"/>
        <end position="182"/>
    </location>
</feature>
<dbReference type="Proteomes" id="UP000845800">
    <property type="component" value="Unassembled WGS sequence"/>
</dbReference>
<evidence type="ECO:0000313" key="13">
    <source>
        <dbReference type="EMBL" id="HAI5335085.1"/>
    </source>
</evidence>
<dbReference type="Proteomes" id="UP000663166">
    <property type="component" value="Chromosome"/>
</dbReference>
<reference evidence="15 19" key="2">
    <citation type="submission" date="2016-10" db="EMBL/GenBank/DDBJ databases">
        <title>Whole genome sequences of antibiotic resistant commensal Escherichia coli from healthy Australian adults.</title>
        <authorList>
            <person name="Moran R.A."/>
            <person name="Anantham S."/>
            <person name="Nigro S.J."/>
            <person name="Holt K.E."/>
            <person name="Hall R.M."/>
        </authorList>
    </citation>
    <scope>NUCLEOTIDE SEQUENCE [LARGE SCALE GENOMIC DNA]</scope>
    <source>
        <strain evidence="15 19">2.3-R4</strain>
    </source>
</reference>
<evidence type="ECO:0000313" key="20">
    <source>
        <dbReference type="Proteomes" id="UP000253687"/>
    </source>
</evidence>
<dbReference type="InterPro" id="IPR018227">
    <property type="entry name" value="Amino_acid_transport_2"/>
</dbReference>
<dbReference type="EMBL" id="DABERK010000050">
    <property type="protein sequence ID" value="HAI5335085.1"/>
    <property type="molecule type" value="Genomic_DNA"/>
</dbReference>
<dbReference type="Gene3D" id="1.20.1740.10">
    <property type="entry name" value="Amino acid/polyamine transporter I"/>
    <property type="match status" value="1"/>
</dbReference>
<dbReference type="RefSeq" id="WP_001293427.1">
    <property type="nucleotide sequence ID" value="NZ_AP027520.1"/>
</dbReference>
<dbReference type="EMBL" id="CAUZHL010000002">
    <property type="protein sequence ID" value="CAK1210416.1"/>
    <property type="molecule type" value="Genomic_DNA"/>
</dbReference>
<evidence type="ECO:0000313" key="11">
    <source>
        <dbReference type="EMBL" id="EFC9751775.1"/>
    </source>
</evidence>
<organism evidence="17 20">
    <name type="scientific">Escherichia coli</name>
    <dbReference type="NCBI Taxonomy" id="562"/>
    <lineage>
        <taxon>Bacteria</taxon>
        <taxon>Pseudomonadati</taxon>
        <taxon>Pseudomonadota</taxon>
        <taxon>Gammaproteobacteria</taxon>
        <taxon>Enterobacterales</taxon>
        <taxon>Enterobacteriaceae</taxon>
        <taxon>Escherichia</taxon>
    </lineage>
</organism>
<evidence type="ECO:0000256" key="6">
    <source>
        <dbReference type="ARBA" id="ARBA00022970"/>
    </source>
</evidence>
<feature type="transmembrane region" description="Helical" evidence="9">
    <location>
        <begin position="194"/>
        <end position="215"/>
    </location>
</feature>
<feature type="transmembrane region" description="Helical" evidence="9">
    <location>
        <begin position="316"/>
        <end position="337"/>
    </location>
</feature>
<evidence type="ECO:0000313" key="22">
    <source>
        <dbReference type="Proteomes" id="UP000534496"/>
    </source>
</evidence>
<dbReference type="AlphaFoldDB" id="A0A0D8W6C4"/>
<feature type="transmembrane region" description="Helical" evidence="9">
    <location>
        <begin position="95"/>
        <end position="120"/>
    </location>
</feature>
<evidence type="ECO:0000313" key="18">
    <source>
        <dbReference type="Proteomes" id="UP000184277"/>
    </source>
</evidence>
<accession>A0A0D8W6C4</accession>
<gene>
    <name evidence="14" type="ORF">BK383_04385</name>
    <name evidence="15" type="ORF">BMT91_24420</name>
    <name evidence="17" type="ORF">DTL43_25290</name>
    <name evidence="11" type="ORF">E6D34_21455</name>
    <name evidence="12" type="ORF">F9461_25905</name>
    <name evidence="10" type="ORF">FGAF848_21950</name>
    <name evidence="13" type="ORF">HJQ60_005192</name>
    <name evidence="16" type="ORF">JNP96_10265</name>
</gene>
<keyword evidence="8 9" id="KW-0472">Membrane</keyword>
<evidence type="ECO:0000256" key="5">
    <source>
        <dbReference type="ARBA" id="ARBA00022692"/>
    </source>
</evidence>
<reference evidence="10" key="8">
    <citation type="submission" date="2023-10" db="EMBL/GenBank/DDBJ databases">
        <authorList>
            <person name="Leclercq S."/>
        </authorList>
    </citation>
    <scope>NUCLEOTIDE SEQUENCE</scope>
    <source>
        <strain evidence="10">F848</strain>
    </source>
</reference>
<dbReference type="EMBL" id="CP070393">
    <property type="protein sequence ID" value="QRZ99302.1"/>
    <property type="molecule type" value="Genomic_DNA"/>
</dbReference>
<feature type="transmembrane region" description="Helical" evidence="9">
    <location>
        <begin position="343"/>
        <end position="363"/>
    </location>
</feature>
<evidence type="ECO:0000256" key="2">
    <source>
        <dbReference type="ARBA" id="ARBA00022448"/>
    </source>
</evidence>
<feature type="transmembrane region" description="Helical" evidence="9">
    <location>
        <begin position="235"/>
        <end position="255"/>
    </location>
</feature>
<evidence type="ECO:0000256" key="4">
    <source>
        <dbReference type="ARBA" id="ARBA00022519"/>
    </source>
</evidence>
<dbReference type="GO" id="GO:0015173">
    <property type="term" value="F:aromatic amino acid transmembrane transporter activity"/>
    <property type="evidence" value="ECO:0007669"/>
    <property type="project" value="InterPro"/>
</dbReference>
<reference evidence="16" key="7">
    <citation type="submission" date="2021-02" db="EMBL/GenBank/DDBJ databases">
        <title>Co-localization of colistin and carbapenem -resistance genes on a novel transferable IncHI2 plasmid in Escherichia coli from chicken-origin.</title>
        <authorList>
            <person name="Hoffmann M."/>
            <person name="Balkey M."/>
            <person name="Ronco T."/>
            <person name="Hendriksen R.S."/>
        </authorList>
    </citation>
    <scope>NUCLEOTIDE SEQUENCE</scope>
    <source>
        <strain evidence="16">CFSAN083829</strain>
    </source>
</reference>
<dbReference type="EMBL" id="MOKI01000004">
    <property type="protein sequence ID" value="OJR56392.1"/>
    <property type="molecule type" value="Genomic_DNA"/>
</dbReference>
<keyword evidence="4" id="KW-0997">Cell inner membrane</keyword>
<dbReference type="GO" id="GO:0005886">
    <property type="term" value="C:plasma membrane"/>
    <property type="evidence" value="ECO:0007669"/>
    <property type="project" value="UniProtKB-SubCell"/>
</dbReference>
<dbReference type="EMBL" id="MPAF01000081">
    <property type="protein sequence ID" value="OOK24170.1"/>
    <property type="molecule type" value="Genomic_DNA"/>
</dbReference>
<evidence type="ECO:0000256" key="7">
    <source>
        <dbReference type="ARBA" id="ARBA00022989"/>
    </source>
</evidence>
<keyword evidence="3" id="KW-1003">Cell membrane</keyword>
<dbReference type="Pfam" id="PF03222">
    <property type="entry name" value="Trp_Tyr_perm"/>
    <property type="match status" value="1"/>
</dbReference>
<evidence type="ECO:0000313" key="19">
    <source>
        <dbReference type="Proteomes" id="UP000188855"/>
    </source>
</evidence>
<dbReference type="EMBL" id="QOGZ01000060">
    <property type="protein sequence ID" value="RDA31950.1"/>
    <property type="molecule type" value="Genomic_DNA"/>
</dbReference>
<proteinExistence type="predicted"/>
<feature type="transmembrane region" description="Helical" evidence="9">
    <location>
        <begin position="275"/>
        <end position="295"/>
    </location>
</feature>
<reference evidence="13" key="6">
    <citation type="submission" date="2020-03" db="EMBL/GenBank/DDBJ databases">
        <authorList>
            <consortium name="NCBI Pathogen Detection Project"/>
        </authorList>
    </citation>
    <scope>NUCLEOTIDE SEQUENCE</scope>
    <source>
        <strain evidence="13">AMC_487</strain>
    </source>
</reference>
<evidence type="ECO:0000313" key="17">
    <source>
        <dbReference type="EMBL" id="RDA31950.1"/>
    </source>
</evidence>
<dbReference type="Proteomes" id="UP000188855">
    <property type="component" value="Unassembled WGS sequence"/>
</dbReference>
<dbReference type="EMBL" id="AASVQO010000040">
    <property type="protein sequence ID" value="EFH3676590.1"/>
    <property type="molecule type" value="Genomic_DNA"/>
</dbReference>
<name>A0A0D8W6C4_ECOLX</name>
<evidence type="ECO:0000313" key="14">
    <source>
        <dbReference type="EMBL" id="OJR56392.1"/>
    </source>
</evidence>
<evidence type="ECO:0000313" key="12">
    <source>
        <dbReference type="EMBL" id="EFH3676590.1"/>
    </source>
</evidence>
<protein>
    <submittedName>
        <fullName evidence="17">Amino acid permease</fullName>
    </submittedName>
</protein>
<evidence type="ECO:0000256" key="3">
    <source>
        <dbReference type="ARBA" id="ARBA00022475"/>
    </source>
</evidence>